<gene>
    <name evidence="1" type="ordered locus">Sulac_0376</name>
</gene>
<protein>
    <submittedName>
        <fullName evidence="1">Uncharacterized protein</fullName>
    </submittedName>
</protein>
<name>G8TY37_SULAD</name>
<dbReference type="Proteomes" id="UP000005439">
    <property type="component" value="Chromosome"/>
</dbReference>
<dbReference type="EMBL" id="CP003179">
    <property type="protein sequence ID" value="AEW03944.1"/>
    <property type="molecule type" value="Genomic_DNA"/>
</dbReference>
<sequence length="73" mass="7877">MSEPVGVVIDGQIHRLQDAVLLAARVGCRYYLLRRAAGDVIAVIGAPYEVRVVSVPEGLQMIEDEGLTLFAVP</sequence>
<proteinExistence type="predicted"/>
<evidence type="ECO:0000313" key="1">
    <source>
        <dbReference type="EMBL" id="AEW03944.1"/>
    </source>
</evidence>
<dbReference type="STRING" id="679936.Sulac_0376"/>
<evidence type="ECO:0000313" key="2">
    <source>
        <dbReference type="Proteomes" id="UP000005439"/>
    </source>
</evidence>
<dbReference type="PATRIC" id="fig|679936.5.peg.379"/>
<dbReference type="HOGENOM" id="CLU_2703481_0_0_9"/>
<organism evidence="1 2">
    <name type="scientific">Sulfobacillus acidophilus (strain ATCC 700253 / DSM 10332 / NAL)</name>
    <dbReference type="NCBI Taxonomy" id="679936"/>
    <lineage>
        <taxon>Bacteria</taxon>
        <taxon>Bacillati</taxon>
        <taxon>Bacillota</taxon>
        <taxon>Clostridia</taxon>
        <taxon>Eubacteriales</taxon>
        <taxon>Clostridiales Family XVII. Incertae Sedis</taxon>
        <taxon>Sulfobacillus</taxon>
    </lineage>
</organism>
<accession>G8TY37</accession>
<dbReference type="KEGG" id="sap:Sulac_0376"/>
<dbReference type="AlphaFoldDB" id="G8TY37"/>
<reference evidence="2" key="1">
    <citation type="submission" date="2011-12" db="EMBL/GenBank/DDBJ databases">
        <title>The complete genome of chromosome of Sulfobacillus acidophilus DSM 10332.</title>
        <authorList>
            <person name="Lucas S."/>
            <person name="Han J."/>
            <person name="Lapidus A."/>
            <person name="Bruce D."/>
            <person name="Goodwin L."/>
            <person name="Pitluck S."/>
            <person name="Peters L."/>
            <person name="Kyrpides N."/>
            <person name="Mavromatis K."/>
            <person name="Ivanova N."/>
            <person name="Mikhailova N."/>
            <person name="Chertkov O."/>
            <person name="Saunders E."/>
            <person name="Detter J.C."/>
            <person name="Tapia R."/>
            <person name="Han C."/>
            <person name="Land M."/>
            <person name="Hauser L."/>
            <person name="Markowitz V."/>
            <person name="Cheng J.-F."/>
            <person name="Hugenholtz P."/>
            <person name="Woyke T."/>
            <person name="Wu D."/>
            <person name="Pukall R."/>
            <person name="Gehrich-Schroeter G."/>
            <person name="Schneider S."/>
            <person name="Klenk H.-P."/>
            <person name="Eisen J.A."/>
        </authorList>
    </citation>
    <scope>NUCLEOTIDE SEQUENCE [LARGE SCALE GENOMIC DNA]</scope>
    <source>
        <strain evidence="2">ATCC 700253 / DSM 10332 / NAL</strain>
    </source>
</reference>
<keyword evidence="2" id="KW-1185">Reference proteome</keyword>
<reference evidence="1 2" key="2">
    <citation type="journal article" date="2012" name="Stand. Genomic Sci.">
        <title>Complete genome sequence of the moderately thermophilic mineral-sulfide-oxidizing firmicute Sulfobacillus acidophilus type strain (NAL(T)).</title>
        <authorList>
            <person name="Anderson I."/>
            <person name="Chertkov O."/>
            <person name="Chen A."/>
            <person name="Saunders E."/>
            <person name="Lapidus A."/>
            <person name="Nolan M."/>
            <person name="Lucas S."/>
            <person name="Hammon N."/>
            <person name="Deshpande S."/>
            <person name="Cheng J.F."/>
            <person name="Han C."/>
            <person name="Tapia R."/>
            <person name="Goodwin L.A."/>
            <person name="Pitluck S."/>
            <person name="Liolios K."/>
            <person name="Pagani I."/>
            <person name="Ivanova N."/>
            <person name="Mikhailova N."/>
            <person name="Pati A."/>
            <person name="Palaniappan K."/>
            <person name="Land M."/>
            <person name="Pan C."/>
            <person name="Rohde M."/>
            <person name="Pukall R."/>
            <person name="Goker M."/>
            <person name="Detter J.C."/>
            <person name="Woyke T."/>
            <person name="Bristow J."/>
            <person name="Eisen J.A."/>
            <person name="Markowitz V."/>
            <person name="Hugenholtz P."/>
            <person name="Kyrpides N.C."/>
            <person name="Klenk H.P."/>
            <person name="Mavromatis K."/>
        </authorList>
    </citation>
    <scope>NUCLEOTIDE SEQUENCE [LARGE SCALE GENOMIC DNA]</scope>
    <source>
        <strain evidence="2">ATCC 700253 / DSM 10332 / NAL</strain>
    </source>
</reference>